<dbReference type="FunFam" id="1.20.200.10:FF:000002">
    <property type="entry name" value="Argininosuccinate lyase"/>
    <property type="match status" value="1"/>
</dbReference>
<keyword evidence="6 7" id="KW-0456">Lyase</keyword>
<sequence>MTEQHNAPHPASRLWGGRFIGQTDALMRRFNDSIGFDLRLWDADIRGSIAYAGALARAGVITADEAAALTRGLRAVHAEFAEGRFEVKPDDEDIHTAVERRLKEIVGEVAGKLHTGRSRNDQVATDLRLFCLDAIRATQRALLDAQSALLAQAQSHIGALMPGYTHLQRAQPITFAHWCLSYFWPFARDVERLDDCAQRTAVLPLGSGALAGSPFPIDRAALAAELGFSLRGVARITQNSLDAVSDRDFVAELLFCCALIGVHLSRLAEDLIVYSTAEFGFVTFDDAYATGSSLMPQKKNPDAMELARGKAGRLIGNLTAILTMLKGLPMSYNKDLQEDKEPLFDSLDTLALALPVAAGAIRSLKVNAARMRAALDPAMLATDVAEYLVRRGVPFREAHHLAGRAVALAESKGIALSQLAMSDWQAISPRFDDDIAQVFNFARSVASRDVAGGAAPRATQEQIRQAEEWLDARRKL</sequence>
<dbReference type="PANTHER" id="PTHR43814:SF1">
    <property type="entry name" value="ARGININOSUCCINATE LYASE"/>
    <property type="match status" value="1"/>
</dbReference>
<dbReference type="InterPro" id="IPR008948">
    <property type="entry name" value="L-Aspartase-like"/>
</dbReference>
<keyword evidence="3 7" id="KW-0963">Cytoplasm</keyword>
<dbReference type="Gene3D" id="1.10.40.30">
    <property type="entry name" value="Fumarase/aspartase (C-terminal domain)"/>
    <property type="match status" value="1"/>
</dbReference>
<dbReference type="InterPro" id="IPR000362">
    <property type="entry name" value="Fumarate_lyase_fam"/>
</dbReference>
<dbReference type="InterPro" id="IPR024083">
    <property type="entry name" value="Fumarase/histidase_N"/>
</dbReference>
<comment type="similarity">
    <text evidence="7">Belongs to the lyase 1 family. Argininosuccinate lyase subfamily.</text>
</comment>
<name>A0A2M8QGV5_9CHLR</name>
<dbReference type="Gene3D" id="1.20.200.10">
    <property type="entry name" value="Fumarase/aspartase (Central domain)"/>
    <property type="match status" value="1"/>
</dbReference>
<dbReference type="PANTHER" id="PTHR43814">
    <property type="entry name" value="ARGININOSUCCINATE LYASE"/>
    <property type="match status" value="1"/>
</dbReference>
<evidence type="ECO:0000256" key="5">
    <source>
        <dbReference type="ARBA" id="ARBA00022605"/>
    </source>
</evidence>
<dbReference type="PRINTS" id="PR00149">
    <property type="entry name" value="FUMRATELYASE"/>
</dbReference>
<dbReference type="InterPro" id="IPR020557">
    <property type="entry name" value="Fumarate_lyase_CS"/>
</dbReference>
<dbReference type="InterPro" id="IPR029419">
    <property type="entry name" value="Arg_succ_lyase_C"/>
</dbReference>
<evidence type="ECO:0000256" key="6">
    <source>
        <dbReference type="ARBA" id="ARBA00023239"/>
    </source>
</evidence>
<evidence type="ECO:0000256" key="1">
    <source>
        <dbReference type="ARBA" id="ARBA00004941"/>
    </source>
</evidence>
<dbReference type="PROSITE" id="PS00163">
    <property type="entry name" value="FUMARATE_LYASES"/>
    <property type="match status" value="1"/>
</dbReference>
<evidence type="ECO:0000256" key="4">
    <source>
        <dbReference type="ARBA" id="ARBA00022571"/>
    </source>
</evidence>
<evidence type="ECO:0000313" key="11">
    <source>
        <dbReference type="Proteomes" id="UP000230790"/>
    </source>
</evidence>
<feature type="domain" description="Argininosuccinate lyase C-terminal" evidence="9">
    <location>
        <begin position="379"/>
        <end position="446"/>
    </location>
</feature>
<dbReference type="Proteomes" id="UP000230790">
    <property type="component" value="Unassembled WGS sequence"/>
</dbReference>
<proteinExistence type="inferred from homology"/>
<dbReference type="InterPro" id="IPR022761">
    <property type="entry name" value="Fumarate_lyase_N"/>
</dbReference>
<dbReference type="FunFam" id="1.10.275.10:FF:000002">
    <property type="entry name" value="Argininosuccinate lyase"/>
    <property type="match status" value="1"/>
</dbReference>
<dbReference type="Gene3D" id="1.10.275.10">
    <property type="entry name" value="Fumarase/aspartase (N-terminal domain)"/>
    <property type="match status" value="1"/>
</dbReference>
<accession>A0A2M8QGV5</accession>
<evidence type="ECO:0000259" key="8">
    <source>
        <dbReference type="Pfam" id="PF00206"/>
    </source>
</evidence>
<dbReference type="SUPFAM" id="SSF48557">
    <property type="entry name" value="L-aspartase-like"/>
    <property type="match status" value="1"/>
</dbReference>
<evidence type="ECO:0000313" key="10">
    <source>
        <dbReference type="EMBL" id="PJF48982.1"/>
    </source>
</evidence>
<evidence type="ECO:0000256" key="2">
    <source>
        <dbReference type="ARBA" id="ARBA00012338"/>
    </source>
</evidence>
<dbReference type="Pfam" id="PF14698">
    <property type="entry name" value="ASL_C2"/>
    <property type="match status" value="1"/>
</dbReference>
<protein>
    <recommendedName>
        <fullName evidence="2 7">Argininosuccinate lyase</fullName>
        <shortName evidence="7">ASAL</shortName>
        <ecNumber evidence="2 7">4.3.2.1</ecNumber>
    </recommendedName>
    <alternativeName>
        <fullName evidence="7">Arginosuccinase</fullName>
    </alternativeName>
</protein>
<keyword evidence="5 7" id="KW-0028">Amino-acid biosynthesis</keyword>
<organism evidence="10 11">
    <name type="scientific">Candidatus Thermofonsia Clade 3 bacterium</name>
    <dbReference type="NCBI Taxonomy" id="2364212"/>
    <lineage>
        <taxon>Bacteria</taxon>
        <taxon>Bacillati</taxon>
        <taxon>Chloroflexota</taxon>
        <taxon>Candidatus Thermofontia</taxon>
        <taxon>Candidatus Thermofonsia Clade 3</taxon>
    </lineage>
</organism>
<dbReference type="EC" id="4.3.2.1" evidence="2 7"/>
<dbReference type="GO" id="GO:0004056">
    <property type="term" value="F:argininosuccinate lyase activity"/>
    <property type="evidence" value="ECO:0007669"/>
    <property type="project" value="UniProtKB-UniRule"/>
</dbReference>
<dbReference type="NCBIfam" id="TIGR00838">
    <property type="entry name" value="argH"/>
    <property type="match status" value="1"/>
</dbReference>
<reference evidence="10 11" key="1">
    <citation type="submission" date="2017-11" db="EMBL/GenBank/DDBJ databases">
        <title>Evolution of Phototrophy in the Chloroflexi Phylum Driven by Horizontal Gene Transfer.</title>
        <authorList>
            <person name="Ward L.M."/>
            <person name="Hemp J."/>
            <person name="Shih P.M."/>
            <person name="Mcglynn S.E."/>
            <person name="Fischer W."/>
        </authorList>
    </citation>
    <scope>NUCLEOTIDE SEQUENCE [LARGE SCALE GENOMIC DNA]</scope>
    <source>
        <strain evidence="10">JP3_7</strain>
    </source>
</reference>
<comment type="subcellular location">
    <subcellularLocation>
        <location evidence="7">Cytoplasm</location>
    </subcellularLocation>
</comment>
<dbReference type="PRINTS" id="PR00145">
    <property type="entry name" value="ARGSUCLYASE"/>
</dbReference>
<comment type="pathway">
    <text evidence="1 7">Amino-acid biosynthesis; L-arginine biosynthesis; L-arginine from L-ornithine and carbamoyl phosphate: step 3/3.</text>
</comment>
<dbReference type="UniPathway" id="UPA00068">
    <property type="reaction ID" value="UER00114"/>
</dbReference>
<dbReference type="FunFam" id="1.10.40.30:FF:000001">
    <property type="entry name" value="Argininosuccinate lyase"/>
    <property type="match status" value="1"/>
</dbReference>
<dbReference type="GO" id="GO:0005829">
    <property type="term" value="C:cytosol"/>
    <property type="evidence" value="ECO:0007669"/>
    <property type="project" value="TreeGrafter"/>
</dbReference>
<dbReference type="InterPro" id="IPR009049">
    <property type="entry name" value="Argininosuccinate_lyase"/>
</dbReference>
<dbReference type="HAMAP" id="MF_00006">
    <property type="entry name" value="Arg_succ_lyase"/>
    <property type="match status" value="1"/>
</dbReference>
<dbReference type="EMBL" id="PGTN01000002">
    <property type="protein sequence ID" value="PJF48982.1"/>
    <property type="molecule type" value="Genomic_DNA"/>
</dbReference>
<evidence type="ECO:0000256" key="7">
    <source>
        <dbReference type="HAMAP-Rule" id="MF_00006"/>
    </source>
</evidence>
<comment type="catalytic activity">
    <reaction evidence="7">
        <text>2-(N(omega)-L-arginino)succinate = fumarate + L-arginine</text>
        <dbReference type="Rhea" id="RHEA:24020"/>
        <dbReference type="ChEBI" id="CHEBI:29806"/>
        <dbReference type="ChEBI" id="CHEBI:32682"/>
        <dbReference type="ChEBI" id="CHEBI:57472"/>
        <dbReference type="EC" id="4.3.2.1"/>
    </reaction>
</comment>
<comment type="caution">
    <text evidence="10">The sequence shown here is derived from an EMBL/GenBank/DDBJ whole genome shotgun (WGS) entry which is preliminary data.</text>
</comment>
<evidence type="ECO:0000256" key="3">
    <source>
        <dbReference type="ARBA" id="ARBA00022490"/>
    </source>
</evidence>
<evidence type="ECO:0000259" key="9">
    <source>
        <dbReference type="Pfam" id="PF14698"/>
    </source>
</evidence>
<dbReference type="AlphaFoldDB" id="A0A2M8QGV5"/>
<gene>
    <name evidence="7 10" type="primary">argH</name>
    <name evidence="10" type="ORF">CUN48_00515</name>
</gene>
<dbReference type="Pfam" id="PF00206">
    <property type="entry name" value="Lyase_1"/>
    <property type="match status" value="1"/>
</dbReference>
<dbReference type="GO" id="GO:0042450">
    <property type="term" value="P:L-arginine biosynthetic process via ornithine"/>
    <property type="evidence" value="ECO:0007669"/>
    <property type="project" value="UniProtKB-UniRule"/>
</dbReference>
<keyword evidence="4 7" id="KW-0055">Arginine biosynthesis</keyword>
<feature type="domain" description="Fumarate lyase N-terminal" evidence="8">
    <location>
        <begin position="17"/>
        <end position="316"/>
    </location>
</feature>
<dbReference type="CDD" id="cd01359">
    <property type="entry name" value="Argininosuccinate_lyase"/>
    <property type="match status" value="1"/>
</dbReference>